<comment type="function">
    <text evidence="9">Microtubule-binding protein that negatively regulates centriole duplication. Binds to and stabilizes microtubules.</text>
</comment>
<feature type="compositionally biased region" description="Low complexity" evidence="10">
    <location>
        <begin position="127"/>
        <end position="149"/>
    </location>
</feature>
<proteinExistence type="inferred from homology"/>
<evidence type="ECO:0000256" key="4">
    <source>
        <dbReference type="ARBA" id="ARBA00013508"/>
    </source>
</evidence>
<feature type="region of interest" description="Disordered" evidence="10">
    <location>
        <begin position="1"/>
        <end position="185"/>
    </location>
</feature>
<feature type="compositionally biased region" description="Polar residues" evidence="10">
    <location>
        <begin position="381"/>
        <end position="390"/>
    </location>
</feature>
<keyword evidence="8" id="KW-0539">Nucleus</keyword>
<feature type="compositionally biased region" description="Pro residues" evidence="10">
    <location>
        <begin position="98"/>
        <end position="126"/>
    </location>
</feature>
<feature type="compositionally biased region" description="Polar residues" evidence="10">
    <location>
        <begin position="510"/>
        <end position="519"/>
    </location>
</feature>
<feature type="compositionally biased region" description="Pro residues" evidence="10">
    <location>
        <begin position="540"/>
        <end position="554"/>
    </location>
</feature>
<reference evidence="11 12" key="1">
    <citation type="submission" date="2018-03" db="EMBL/GenBank/DDBJ databases">
        <title>Finding Nemo's genes: A chromosome-scale reference assembly of the genome of the orange clownfish Amphiprion percula.</title>
        <authorList>
            <person name="Lehmann R."/>
        </authorList>
    </citation>
    <scope>NUCLEOTIDE SEQUENCE</scope>
</reference>
<dbReference type="OMA" id="VPMETEY"/>
<evidence type="ECO:0000313" key="11">
    <source>
        <dbReference type="Ensembl" id="ENSAPEP00000033316.1"/>
    </source>
</evidence>
<feature type="region of interest" description="Disordered" evidence="10">
    <location>
        <begin position="250"/>
        <end position="305"/>
    </location>
</feature>
<protein>
    <recommendedName>
        <fullName evidence="4">Nuclear protein MDM1</fullName>
    </recommendedName>
</protein>
<dbReference type="Pfam" id="PF15501">
    <property type="entry name" value="MDM1"/>
    <property type="match status" value="2"/>
</dbReference>
<evidence type="ECO:0000256" key="3">
    <source>
        <dbReference type="ARBA" id="ARBA00010494"/>
    </source>
</evidence>
<feature type="compositionally biased region" description="Basic and acidic residues" evidence="10">
    <location>
        <begin position="361"/>
        <end position="377"/>
    </location>
</feature>
<dbReference type="AlphaFoldDB" id="A0A3P8U951"/>
<dbReference type="Ensembl" id="ENSAPET00000034190.1">
    <property type="protein sequence ID" value="ENSAPEP00000033316.1"/>
    <property type="gene ID" value="ENSAPEG00000023655.1"/>
</dbReference>
<evidence type="ECO:0000256" key="10">
    <source>
        <dbReference type="SAM" id="MobiDB-lite"/>
    </source>
</evidence>
<evidence type="ECO:0000256" key="7">
    <source>
        <dbReference type="ARBA" id="ARBA00023212"/>
    </source>
</evidence>
<dbReference type="GO" id="GO:0005634">
    <property type="term" value="C:nucleus"/>
    <property type="evidence" value="ECO:0007669"/>
    <property type="project" value="UniProtKB-SubCell"/>
</dbReference>
<keyword evidence="7" id="KW-0206">Cytoskeleton</keyword>
<evidence type="ECO:0000256" key="9">
    <source>
        <dbReference type="ARBA" id="ARBA00045771"/>
    </source>
</evidence>
<evidence type="ECO:0000256" key="1">
    <source>
        <dbReference type="ARBA" id="ARBA00004114"/>
    </source>
</evidence>
<dbReference type="GO" id="GO:0005814">
    <property type="term" value="C:centriole"/>
    <property type="evidence" value="ECO:0007669"/>
    <property type="project" value="UniProtKB-SubCell"/>
</dbReference>
<dbReference type="InterPro" id="IPR029136">
    <property type="entry name" value="MDM1"/>
</dbReference>
<keyword evidence="12" id="KW-1185">Reference proteome</keyword>
<dbReference type="STRING" id="161767.ENSAPEP00000033316"/>
<comment type="subcellular location">
    <subcellularLocation>
        <location evidence="1">Cytoplasm</location>
        <location evidence="1">Cytoskeleton</location>
        <location evidence="1">Microtubule organizing center</location>
        <location evidence="1">Centrosome</location>
        <location evidence="1">Centriole</location>
    </subcellularLocation>
    <subcellularLocation>
        <location evidence="2">Nucleus</location>
    </subcellularLocation>
</comment>
<reference evidence="11" key="2">
    <citation type="submission" date="2025-08" db="UniProtKB">
        <authorList>
            <consortium name="Ensembl"/>
        </authorList>
    </citation>
    <scope>IDENTIFICATION</scope>
</reference>
<feature type="compositionally biased region" description="Basic and acidic residues" evidence="10">
    <location>
        <begin position="254"/>
        <end position="275"/>
    </location>
</feature>
<dbReference type="PANTHER" id="PTHR32078">
    <property type="entry name" value="NUCLEAR PROTEIN MDM1"/>
    <property type="match status" value="1"/>
</dbReference>
<sequence>MTVRFKCQSEYQRSYGAHRSRSVSPQRCTPLAGPRSDQMVLTREPRLQRRRKLGPVGPARSCSSLLCPADVQNSEAEPAARSHTASKSHSADAKEPKPPTPPETPAGPRPAADPRPPEPPEPPEPAAEPASEGKAAKPRPSQPNSQSQPSRPPTAAPDGQQQEDRVMRWRAGLRPGGQRSEYHRQFSWKKNVASPLLSAEQVLNSVPPFKKSLVPMETEYRRSFLGQAPPTGPCLRKHLELQRVPLFHTHTTNWRREEPQKKLRPEQEAAQRDDAASPLKATPPPQVQRGHRNPEGGGATEGDTHQVKELRQQALSYRQRAWGTNFSRGHLSQLLSEHNFLWEPSDTTDTPADTATPRPTADLRPEVDSRGSSHVEVLDLASNSSKTPSVVGSGEKCHISKKTQMNQQTPPGPPAERRTAWGEEEEEEEEEENTDEEEGRLPTPRLRTRPVQRTHHDLTTPAAGGAIIVGKLKGADDLSPSKQRSGSSVSMAARAETVTDLPVKPKEAWSDNNPASICSSPEHKPASNPLSKPIRTKQTPPSPVAPPPLVPPPQHCIQGTLRHPDFQHNGELGLRFRELPCRGGGCGSDEDDRLSVMSWRSAASCSMASAVLERAQKRRENFWGKR</sequence>
<evidence type="ECO:0000256" key="2">
    <source>
        <dbReference type="ARBA" id="ARBA00004123"/>
    </source>
</evidence>
<feature type="compositionally biased region" description="Acidic residues" evidence="10">
    <location>
        <begin position="422"/>
        <end position="438"/>
    </location>
</feature>
<accession>A0A3P8U951</accession>
<dbReference type="GeneTree" id="ENSGT00390000004106"/>
<dbReference type="GO" id="GO:0008017">
    <property type="term" value="F:microtubule binding"/>
    <property type="evidence" value="ECO:0007669"/>
    <property type="project" value="InterPro"/>
</dbReference>
<comment type="similarity">
    <text evidence="3">Belongs to the MDM1 family.</text>
</comment>
<dbReference type="PANTHER" id="PTHR32078:SF1">
    <property type="entry name" value="NUCLEAR PROTEIN MDM1"/>
    <property type="match status" value="1"/>
</dbReference>
<keyword evidence="5" id="KW-0963">Cytoplasm</keyword>
<feature type="region of interest" description="Disordered" evidence="10">
    <location>
        <begin position="342"/>
        <end position="564"/>
    </location>
</feature>
<dbReference type="GO" id="GO:0005874">
    <property type="term" value="C:microtubule"/>
    <property type="evidence" value="ECO:0007669"/>
    <property type="project" value="UniProtKB-KW"/>
</dbReference>
<dbReference type="Proteomes" id="UP000265080">
    <property type="component" value="Chromosome 21"/>
</dbReference>
<evidence type="ECO:0000256" key="5">
    <source>
        <dbReference type="ARBA" id="ARBA00022490"/>
    </source>
</evidence>
<dbReference type="GO" id="GO:0046600">
    <property type="term" value="P:negative regulation of centriole replication"/>
    <property type="evidence" value="ECO:0007669"/>
    <property type="project" value="InterPro"/>
</dbReference>
<organism evidence="11 12">
    <name type="scientific">Amphiprion percula</name>
    <name type="common">Orange clownfish</name>
    <name type="synonym">Lutjanus percula</name>
    <dbReference type="NCBI Taxonomy" id="161767"/>
    <lineage>
        <taxon>Eukaryota</taxon>
        <taxon>Metazoa</taxon>
        <taxon>Chordata</taxon>
        <taxon>Craniata</taxon>
        <taxon>Vertebrata</taxon>
        <taxon>Euteleostomi</taxon>
        <taxon>Actinopterygii</taxon>
        <taxon>Neopterygii</taxon>
        <taxon>Teleostei</taxon>
        <taxon>Neoteleostei</taxon>
        <taxon>Acanthomorphata</taxon>
        <taxon>Ovalentaria</taxon>
        <taxon>Pomacentridae</taxon>
        <taxon>Amphiprion</taxon>
    </lineage>
</organism>
<evidence type="ECO:0000313" key="12">
    <source>
        <dbReference type="Proteomes" id="UP000265080"/>
    </source>
</evidence>
<reference evidence="11" key="3">
    <citation type="submission" date="2025-09" db="UniProtKB">
        <authorList>
            <consortium name="Ensembl"/>
        </authorList>
    </citation>
    <scope>IDENTIFICATION</scope>
</reference>
<name>A0A3P8U951_AMPPE</name>
<feature type="compositionally biased region" description="Polar residues" evidence="10">
    <location>
        <begin position="480"/>
        <end position="490"/>
    </location>
</feature>
<keyword evidence="6" id="KW-0493">Microtubule</keyword>
<evidence type="ECO:0000256" key="6">
    <source>
        <dbReference type="ARBA" id="ARBA00022701"/>
    </source>
</evidence>
<evidence type="ECO:0000256" key="8">
    <source>
        <dbReference type="ARBA" id="ARBA00023242"/>
    </source>
</evidence>
<feature type="compositionally biased region" description="Low complexity" evidence="10">
    <location>
        <begin position="347"/>
        <end position="360"/>
    </location>
</feature>